<evidence type="ECO:0000256" key="4">
    <source>
        <dbReference type="ARBA" id="ARBA00022723"/>
    </source>
</evidence>
<dbReference type="PROSITE" id="PS50991">
    <property type="entry name" value="PYR_CT"/>
    <property type="match status" value="1"/>
</dbReference>
<dbReference type="GO" id="GO:0016740">
    <property type="term" value="F:transferase activity"/>
    <property type="evidence" value="ECO:0007669"/>
    <property type="project" value="UniProtKB-KW"/>
</dbReference>
<dbReference type="GO" id="GO:0006552">
    <property type="term" value="P:L-leucine catabolic process"/>
    <property type="evidence" value="ECO:0007669"/>
    <property type="project" value="TreeGrafter"/>
</dbReference>
<evidence type="ECO:0000256" key="5">
    <source>
        <dbReference type="ARBA" id="ARBA00023239"/>
    </source>
</evidence>
<dbReference type="SUPFAM" id="SSF51569">
    <property type="entry name" value="Aldolase"/>
    <property type="match status" value="1"/>
</dbReference>
<dbReference type="GO" id="GO:0046951">
    <property type="term" value="P:ketone body biosynthetic process"/>
    <property type="evidence" value="ECO:0007669"/>
    <property type="project" value="TreeGrafter"/>
</dbReference>
<dbReference type="STRING" id="1246581.A0A2H9TNC1"/>
<dbReference type="AlphaFoldDB" id="A0A2H9TNC1"/>
<dbReference type="InterPro" id="IPR000891">
    <property type="entry name" value="PYR_CT"/>
</dbReference>
<dbReference type="Pfam" id="PF00682">
    <property type="entry name" value="HMGL-like"/>
    <property type="match status" value="1"/>
</dbReference>
<accession>A0A2H9TNC1</accession>
<keyword evidence="4" id="KW-0479">Metal-binding</keyword>
<keyword evidence="8" id="KW-0808">Transferase</keyword>
<comment type="caution">
    <text evidence="8">The sequence shown here is derived from an EMBL/GenBank/DDBJ whole genome shotgun (WGS) entry which is preliminary data.</text>
</comment>
<dbReference type="Proteomes" id="UP000240830">
    <property type="component" value="Unassembled WGS sequence"/>
</dbReference>
<dbReference type="PROSITE" id="PS01062">
    <property type="entry name" value="HMG_COA_LYASE"/>
    <property type="match status" value="1"/>
</dbReference>
<dbReference type="EC" id="4.1.3.4" evidence="3"/>
<dbReference type="PANTHER" id="PTHR42738">
    <property type="entry name" value="HYDROXYMETHYLGLUTARYL-COA LYASE"/>
    <property type="match status" value="1"/>
</dbReference>
<dbReference type="OrthoDB" id="1905920at2759"/>
<comment type="pathway">
    <text evidence="1">Metabolic intermediate metabolism; (S)-3-hydroxy-3-methylglutaryl-CoA degradation; acetoacetate from (S)-3-hydroxy-3-methylglutaryl-CoA: step 1/1.</text>
</comment>
<gene>
    <name evidence="8" type="ORF">PSACC_00907</name>
</gene>
<keyword evidence="9" id="KW-1185">Reference proteome</keyword>
<dbReference type="GO" id="GO:0004419">
    <property type="term" value="F:hydroxymethylglutaryl-CoA lyase activity"/>
    <property type="evidence" value="ECO:0007669"/>
    <property type="project" value="UniProtKB-EC"/>
</dbReference>
<dbReference type="GO" id="GO:0046872">
    <property type="term" value="F:metal ion binding"/>
    <property type="evidence" value="ECO:0007669"/>
    <property type="project" value="UniProtKB-KW"/>
</dbReference>
<dbReference type="InterPro" id="IPR013785">
    <property type="entry name" value="Aldolase_TIM"/>
</dbReference>
<dbReference type="CDD" id="cd07938">
    <property type="entry name" value="DRE_TIM_HMGL"/>
    <property type="match status" value="1"/>
</dbReference>
<organism evidence="8 9">
    <name type="scientific">Paramicrosporidium saccamoebae</name>
    <dbReference type="NCBI Taxonomy" id="1246581"/>
    <lineage>
        <taxon>Eukaryota</taxon>
        <taxon>Fungi</taxon>
        <taxon>Fungi incertae sedis</taxon>
        <taxon>Cryptomycota</taxon>
        <taxon>Cryptomycota incertae sedis</taxon>
        <taxon>Paramicrosporidium</taxon>
    </lineage>
</organism>
<reference evidence="8 9" key="1">
    <citation type="submission" date="2016-10" db="EMBL/GenBank/DDBJ databases">
        <title>The genome of Paramicrosporidium saccamoebae is the missing link in understanding Cryptomycota and Microsporidia evolution.</title>
        <authorList>
            <person name="Quandt C.A."/>
            <person name="Beaudet D."/>
            <person name="Corsaro D."/>
            <person name="Michel R."/>
            <person name="Corradi N."/>
            <person name="James T."/>
        </authorList>
    </citation>
    <scope>NUCLEOTIDE SEQUENCE [LARGE SCALE GENOMIC DNA]</scope>
    <source>
        <strain evidence="8 9">KSL3</strain>
    </source>
</reference>
<dbReference type="InterPro" id="IPR043594">
    <property type="entry name" value="HMGL"/>
</dbReference>
<proteinExistence type="inferred from homology"/>
<dbReference type="NCBIfam" id="NF004283">
    <property type="entry name" value="PRK05692.1"/>
    <property type="match status" value="1"/>
</dbReference>
<dbReference type="InterPro" id="IPR000138">
    <property type="entry name" value="HMG_CoA_lyase_AS"/>
</dbReference>
<evidence type="ECO:0000313" key="9">
    <source>
        <dbReference type="Proteomes" id="UP000240830"/>
    </source>
</evidence>
<keyword evidence="8" id="KW-0670">Pyruvate</keyword>
<dbReference type="PANTHER" id="PTHR42738:SF7">
    <property type="entry name" value="HYDROXYMETHYLGLUTARYL-COA LYASE"/>
    <property type="match status" value="1"/>
</dbReference>
<name>A0A2H9TNC1_9FUNG</name>
<evidence type="ECO:0000259" key="7">
    <source>
        <dbReference type="PROSITE" id="PS50991"/>
    </source>
</evidence>
<dbReference type="EMBL" id="MTSL01000072">
    <property type="protein sequence ID" value="PJF19268.1"/>
    <property type="molecule type" value="Genomic_DNA"/>
</dbReference>
<sequence length="307" mass="32964">MYRWNIRRISTKAVRLVEVGPRDGLQNEPNTAALTTKVKAEFIRRLANSGLRWIEAGSFVSPKWVPQMADTEAVLETLAKDPEIAKMSSLRLPVLVPNMTGLETALSSGLSTVLKEVAVFTAASDTFNKKNTNCTVEESLKRLAEVCKTATDKGLMVRGYVSTVVGCPYEGQIAPEKVRDVTLELLRLGCYEVSLGDTIGVGTAGNLDRVDPSKLAVHFHDTYGQALANILSGIRTIDSSVAGLGGCPYAPGASGNVATEDVVYMLHGLQYFTGVDLAKLVAAGEFITAKLGQTNRSRTANALLTKK</sequence>
<evidence type="ECO:0000256" key="6">
    <source>
        <dbReference type="ARBA" id="ARBA00049877"/>
    </source>
</evidence>
<evidence type="ECO:0000256" key="2">
    <source>
        <dbReference type="ARBA" id="ARBA00009405"/>
    </source>
</evidence>
<keyword evidence="5" id="KW-0456">Lyase</keyword>
<dbReference type="UniPathway" id="UPA00896">
    <property type="reaction ID" value="UER00863"/>
</dbReference>
<protein>
    <recommendedName>
        <fullName evidence="3">hydroxymethylglutaryl-CoA lyase</fullName>
        <ecNumber evidence="3">4.1.3.4</ecNumber>
    </recommendedName>
</protein>
<comment type="catalytic activity">
    <reaction evidence="6">
        <text>(3S)-3-hydroxy-3-methylglutaryl-CoA = acetoacetate + acetyl-CoA</text>
        <dbReference type="Rhea" id="RHEA:24404"/>
        <dbReference type="ChEBI" id="CHEBI:13705"/>
        <dbReference type="ChEBI" id="CHEBI:43074"/>
        <dbReference type="ChEBI" id="CHEBI:57288"/>
        <dbReference type="EC" id="4.1.3.4"/>
    </reaction>
</comment>
<feature type="domain" description="Pyruvate carboxyltransferase" evidence="7">
    <location>
        <begin position="14"/>
        <end position="281"/>
    </location>
</feature>
<comment type="similarity">
    <text evidence="2">Belongs to the HMG-CoA lyase family.</text>
</comment>
<dbReference type="Gene3D" id="3.20.20.70">
    <property type="entry name" value="Aldolase class I"/>
    <property type="match status" value="1"/>
</dbReference>
<dbReference type="FunFam" id="3.20.20.70:FF:000201">
    <property type="entry name" value="Hydroxymethylglutaryl-CoA lyase"/>
    <property type="match status" value="1"/>
</dbReference>
<evidence type="ECO:0000313" key="8">
    <source>
        <dbReference type="EMBL" id="PJF19268.1"/>
    </source>
</evidence>
<evidence type="ECO:0000256" key="3">
    <source>
        <dbReference type="ARBA" id="ARBA00012910"/>
    </source>
</evidence>
<evidence type="ECO:0000256" key="1">
    <source>
        <dbReference type="ARBA" id="ARBA00005143"/>
    </source>
</evidence>